<reference evidence="2 3" key="1">
    <citation type="journal article" date="2010" name="PLoS ONE">
        <title>Genome erosion in a nitrogen-fixing vertically transmitted endosymbiotic multicellular cyanobacterium.</title>
        <authorList>
            <person name="Ran L."/>
            <person name="Larsson J."/>
            <person name="Vigil-Stenman T."/>
            <person name="Nylander J.A."/>
            <person name="Ininbergs K."/>
            <person name="Zheng W.W."/>
            <person name="Lapidus A."/>
            <person name="Lowry S."/>
            <person name="Haselkorn R."/>
            <person name="Bergman B."/>
        </authorList>
    </citation>
    <scope>NUCLEOTIDE SEQUENCE [LARGE SCALE GENOMIC DNA]</scope>
    <source>
        <strain evidence="2 3">0708</strain>
    </source>
</reference>
<dbReference type="Proteomes" id="UP000001511">
    <property type="component" value="Chromosome"/>
</dbReference>
<organism evidence="2 3">
    <name type="scientific">Nostoc azollae (strain 0708)</name>
    <name type="common">Anabaena azollae (strain 0708)</name>
    <dbReference type="NCBI Taxonomy" id="551115"/>
    <lineage>
        <taxon>Bacteria</taxon>
        <taxon>Bacillati</taxon>
        <taxon>Cyanobacteriota</taxon>
        <taxon>Cyanophyceae</taxon>
        <taxon>Nostocales</taxon>
        <taxon>Nostocaceae</taxon>
        <taxon>Trichormus</taxon>
    </lineage>
</organism>
<dbReference type="HOGENOM" id="CLU_216179_0_0_3"/>
<name>D7E4N3_NOSA0</name>
<keyword evidence="1" id="KW-0472">Membrane</keyword>
<dbReference type="EMBL" id="CP002059">
    <property type="protein sequence ID" value="ADI65349.1"/>
    <property type="molecule type" value="Genomic_DNA"/>
</dbReference>
<evidence type="ECO:0000313" key="2">
    <source>
        <dbReference type="EMBL" id="ADI65349.1"/>
    </source>
</evidence>
<dbReference type="KEGG" id="naz:Aazo_3822"/>
<protein>
    <submittedName>
        <fullName evidence="2">Uncharacterized protein</fullName>
    </submittedName>
</protein>
<dbReference type="AlphaFoldDB" id="D7E4N3"/>
<feature type="transmembrane region" description="Helical" evidence="1">
    <location>
        <begin position="14"/>
        <end position="34"/>
    </location>
</feature>
<keyword evidence="1" id="KW-0812">Transmembrane</keyword>
<gene>
    <name evidence="2" type="ordered locus">Aazo_3822</name>
</gene>
<evidence type="ECO:0000256" key="1">
    <source>
        <dbReference type="SAM" id="Phobius"/>
    </source>
</evidence>
<proteinExistence type="predicted"/>
<dbReference type="eggNOG" id="ENOG5030MW2">
    <property type="taxonomic scope" value="Bacteria"/>
</dbReference>
<evidence type="ECO:0000313" key="3">
    <source>
        <dbReference type="Proteomes" id="UP000001511"/>
    </source>
</evidence>
<sequence>MSDPQKNHIKIDPATLALIASALILLPLLFAGFFGQ</sequence>
<keyword evidence="3" id="KW-1185">Reference proteome</keyword>
<keyword evidence="1" id="KW-1133">Transmembrane helix</keyword>
<accession>D7E4N3</accession>